<dbReference type="OrthoDB" id="381190at2759"/>
<evidence type="ECO:0000313" key="2">
    <source>
        <dbReference type="EMBL" id="GFS70283.1"/>
    </source>
</evidence>
<accession>A0A8X6T2S9</accession>
<dbReference type="AlphaFoldDB" id="A0A8X6T2S9"/>
<dbReference type="Proteomes" id="UP000887013">
    <property type="component" value="Unassembled WGS sequence"/>
</dbReference>
<gene>
    <name evidence="2" type="primary">NCL1_07965</name>
    <name evidence="2" type="ORF">NPIL_192581</name>
</gene>
<feature type="compositionally biased region" description="Basic and acidic residues" evidence="1">
    <location>
        <begin position="1"/>
        <end position="14"/>
    </location>
</feature>
<organism evidence="2 3">
    <name type="scientific">Nephila pilipes</name>
    <name type="common">Giant wood spider</name>
    <name type="synonym">Nephila maculata</name>
    <dbReference type="NCBI Taxonomy" id="299642"/>
    <lineage>
        <taxon>Eukaryota</taxon>
        <taxon>Metazoa</taxon>
        <taxon>Ecdysozoa</taxon>
        <taxon>Arthropoda</taxon>
        <taxon>Chelicerata</taxon>
        <taxon>Arachnida</taxon>
        <taxon>Araneae</taxon>
        <taxon>Araneomorphae</taxon>
        <taxon>Entelegynae</taxon>
        <taxon>Araneoidea</taxon>
        <taxon>Nephilidae</taxon>
        <taxon>Nephila</taxon>
    </lineage>
</organism>
<keyword evidence="2" id="KW-0808">Transferase</keyword>
<evidence type="ECO:0000313" key="3">
    <source>
        <dbReference type="Proteomes" id="UP000887013"/>
    </source>
</evidence>
<feature type="non-terminal residue" evidence="2">
    <location>
        <position position="136"/>
    </location>
</feature>
<evidence type="ECO:0000256" key="1">
    <source>
        <dbReference type="SAM" id="MobiDB-lite"/>
    </source>
</evidence>
<keyword evidence="3" id="KW-1185">Reference proteome</keyword>
<proteinExistence type="predicted"/>
<dbReference type="GO" id="GO:0016301">
    <property type="term" value="F:kinase activity"/>
    <property type="evidence" value="ECO:0007669"/>
    <property type="project" value="UniProtKB-KW"/>
</dbReference>
<feature type="region of interest" description="Disordered" evidence="1">
    <location>
        <begin position="1"/>
        <end position="20"/>
    </location>
</feature>
<name>A0A8X6T2S9_NEPPI</name>
<reference evidence="2" key="1">
    <citation type="submission" date="2020-08" db="EMBL/GenBank/DDBJ databases">
        <title>Multicomponent nature underlies the extraordinary mechanical properties of spider dragline silk.</title>
        <authorList>
            <person name="Kono N."/>
            <person name="Nakamura H."/>
            <person name="Mori M."/>
            <person name="Yoshida Y."/>
            <person name="Ohtoshi R."/>
            <person name="Malay A.D."/>
            <person name="Moran D.A.P."/>
            <person name="Tomita M."/>
            <person name="Numata K."/>
            <person name="Arakawa K."/>
        </authorList>
    </citation>
    <scope>NUCLEOTIDE SEQUENCE</scope>
</reference>
<sequence length="136" mass="15463">EKSLRSEVASDHSESSGSLDCSPLSYIGSHERDKSFVYKSINFTDNTYSTDLEIRYAISGCEVVATDTQAILKHSYLIDKKWNGLLKISDLNNSNLEILQALQQNHLNFVLQGYIKSLMYSVKCEILVPKMFVEYQ</sequence>
<dbReference type="EMBL" id="BMAW01000680">
    <property type="protein sequence ID" value="GFS70283.1"/>
    <property type="molecule type" value="Genomic_DNA"/>
</dbReference>
<comment type="caution">
    <text evidence="2">The sequence shown here is derived from an EMBL/GenBank/DDBJ whole genome shotgun (WGS) entry which is preliminary data.</text>
</comment>
<protein>
    <submittedName>
        <fullName evidence="2">Serine-protein kinase ATM</fullName>
    </submittedName>
</protein>
<keyword evidence="2" id="KW-0418">Kinase</keyword>